<sequence length="86" mass="9494">MHLDDKHVYRVGSHSESRNDLPAGDDELDKFIATARKRTEPWLRAFISVGVKSILASMPIIGLYAIGGASLVPKGNSMRSAYLHTR</sequence>
<accession>A0A316C1C4</accession>
<feature type="region of interest" description="Disordered" evidence="1">
    <location>
        <begin position="1"/>
        <end position="22"/>
    </location>
</feature>
<keyword evidence="4" id="KW-1185">Reference proteome</keyword>
<name>A0A316C1C4_PSESE</name>
<organism evidence="3 4">
    <name type="scientific">Pseudaminobacter salicylatoxidans</name>
    <dbReference type="NCBI Taxonomy" id="93369"/>
    <lineage>
        <taxon>Bacteria</taxon>
        <taxon>Pseudomonadati</taxon>
        <taxon>Pseudomonadota</taxon>
        <taxon>Alphaproteobacteria</taxon>
        <taxon>Hyphomicrobiales</taxon>
        <taxon>Phyllobacteriaceae</taxon>
        <taxon>Pseudaminobacter</taxon>
    </lineage>
</organism>
<dbReference type="Proteomes" id="UP000245396">
    <property type="component" value="Unassembled WGS sequence"/>
</dbReference>
<evidence type="ECO:0000313" key="3">
    <source>
        <dbReference type="EMBL" id="PWJ82253.1"/>
    </source>
</evidence>
<protein>
    <submittedName>
        <fullName evidence="3">Uncharacterized protein</fullName>
    </submittedName>
</protein>
<feature type="compositionally biased region" description="Basic and acidic residues" evidence="1">
    <location>
        <begin position="1"/>
        <end position="19"/>
    </location>
</feature>
<feature type="transmembrane region" description="Helical" evidence="2">
    <location>
        <begin position="45"/>
        <end position="66"/>
    </location>
</feature>
<dbReference type="EMBL" id="QGGG01000009">
    <property type="protein sequence ID" value="PWJ82253.1"/>
    <property type="molecule type" value="Genomic_DNA"/>
</dbReference>
<dbReference type="AlphaFoldDB" id="A0A316C1C4"/>
<keyword evidence="2" id="KW-0472">Membrane</keyword>
<comment type="caution">
    <text evidence="3">The sequence shown here is derived from an EMBL/GenBank/DDBJ whole genome shotgun (WGS) entry which is preliminary data.</text>
</comment>
<proteinExistence type="predicted"/>
<reference evidence="3 4" key="1">
    <citation type="submission" date="2018-05" db="EMBL/GenBank/DDBJ databases">
        <title>Genomic Encyclopedia of Type Strains, Phase IV (KMG-IV): sequencing the most valuable type-strain genomes for metagenomic binning, comparative biology and taxonomic classification.</title>
        <authorList>
            <person name="Goeker M."/>
        </authorList>
    </citation>
    <scope>NUCLEOTIDE SEQUENCE [LARGE SCALE GENOMIC DNA]</scope>
    <source>
        <strain evidence="3 4">DSM 6986</strain>
    </source>
</reference>
<evidence type="ECO:0000256" key="1">
    <source>
        <dbReference type="SAM" id="MobiDB-lite"/>
    </source>
</evidence>
<evidence type="ECO:0000256" key="2">
    <source>
        <dbReference type="SAM" id="Phobius"/>
    </source>
</evidence>
<keyword evidence="2" id="KW-0812">Transmembrane</keyword>
<keyword evidence="2" id="KW-1133">Transmembrane helix</keyword>
<dbReference type="RefSeq" id="WP_170125121.1">
    <property type="nucleotide sequence ID" value="NZ_QGGG01000009.1"/>
</dbReference>
<gene>
    <name evidence="3" type="ORF">C7441_10919</name>
</gene>
<evidence type="ECO:0000313" key="4">
    <source>
        <dbReference type="Proteomes" id="UP000245396"/>
    </source>
</evidence>